<feature type="transmembrane region" description="Helical" evidence="16">
    <location>
        <begin position="416"/>
        <end position="435"/>
    </location>
</feature>
<dbReference type="GO" id="GO:0005886">
    <property type="term" value="C:plasma membrane"/>
    <property type="evidence" value="ECO:0007669"/>
    <property type="project" value="UniProtKB-SubCell"/>
</dbReference>
<organism evidence="18 19">
    <name type="scientific">Selenomonas ruminantium</name>
    <dbReference type="NCBI Taxonomy" id="971"/>
    <lineage>
        <taxon>Bacteria</taxon>
        <taxon>Bacillati</taxon>
        <taxon>Bacillota</taxon>
        <taxon>Negativicutes</taxon>
        <taxon>Selenomonadales</taxon>
        <taxon>Selenomonadaceae</taxon>
        <taxon>Selenomonas</taxon>
    </lineage>
</organism>
<dbReference type="PANTHER" id="PTHR43185:SF1">
    <property type="entry name" value="FE(2+) TRANSPORTER FEOB"/>
    <property type="match status" value="1"/>
</dbReference>
<dbReference type="InterPro" id="IPR050860">
    <property type="entry name" value="FeoB_GTPase"/>
</dbReference>
<dbReference type="PRINTS" id="PR00326">
    <property type="entry name" value="GTP1OBG"/>
</dbReference>
<dbReference type="PROSITE" id="PS51711">
    <property type="entry name" value="G_FEOB"/>
    <property type="match status" value="1"/>
</dbReference>
<evidence type="ECO:0000256" key="7">
    <source>
        <dbReference type="ARBA" id="ARBA00022741"/>
    </source>
</evidence>
<evidence type="ECO:0000256" key="6">
    <source>
        <dbReference type="ARBA" id="ARBA00022692"/>
    </source>
</evidence>
<keyword evidence="9 16" id="KW-0408">Iron</keyword>
<evidence type="ECO:0000256" key="14">
    <source>
        <dbReference type="PIRSR" id="PIRSR603373-1"/>
    </source>
</evidence>
<dbReference type="Pfam" id="PF02421">
    <property type="entry name" value="FeoB_N"/>
    <property type="match status" value="1"/>
</dbReference>
<dbReference type="GO" id="GO:0046872">
    <property type="term" value="F:metal ion binding"/>
    <property type="evidence" value="ECO:0007669"/>
    <property type="project" value="UniProtKB-KW"/>
</dbReference>
<keyword evidence="8 16" id="KW-1133">Transmembrane helix</keyword>
<dbReference type="InterPro" id="IPR011642">
    <property type="entry name" value="Gate_dom"/>
</dbReference>
<feature type="binding site" evidence="15">
    <location>
        <position position="33"/>
    </location>
    <ligand>
        <name>Mg(2+)</name>
        <dbReference type="ChEBI" id="CHEBI:18420"/>
        <label>2</label>
    </ligand>
</feature>
<feature type="transmembrane region" description="Helical" evidence="16">
    <location>
        <begin position="238"/>
        <end position="257"/>
    </location>
</feature>
<dbReference type="EMBL" id="FNJQ01000041">
    <property type="protein sequence ID" value="SDP71607.1"/>
    <property type="molecule type" value="Genomic_DNA"/>
</dbReference>
<dbReference type="GO" id="GO:0015093">
    <property type="term" value="F:ferrous iron transmembrane transporter activity"/>
    <property type="evidence" value="ECO:0007669"/>
    <property type="project" value="UniProtKB-UniRule"/>
</dbReference>
<keyword evidence="15" id="KW-0460">Magnesium</keyword>
<evidence type="ECO:0000256" key="5">
    <source>
        <dbReference type="ARBA" id="ARBA00022496"/>
    </source>
</evidence>
<dbReference type="Pfam" id="PF07664">
    <property type="entry name" value="FeoB_C"/>
    <property type="match status" value="1"/>
</dbReference>
<feature type="binding site" evidence="14">
    <location>
        <begin position="19"/>
        <end position="26"/>
    </location>
    <ligand>
        <name>GTP</name>
        <dbReference type="ChEBI" id="CHEBI:37565"/>
        <label>1</label>
    </ligand>
</feature>
<keyword evidence="15" id="KW-0479">Metal-binding</keyword>
<keyword evidence="6 16" id="KW-0812">Transmembrane</keyword>
<name>A0A1H0UZJ6_SELRU</name>
<proteinExistence type="inferred from homology"/>
<comment type="subcellular location">
    <subcellularLocation>
        <location evidence="2 16">Cell membrane</location>
        <topology evidence="2 16">Multi-pass membrane protein</topology>
    </subcellularLocation>
</comment>
<feature type="transmembrane region" description="Helical" evidence="16">
    <location>
        <begin position="350"/>
        <end position="371"/>
    </location>
</feature>
<feature type="transmembrane region" description="Helical" evidence="16">
    <location>
        <begin position="506"/>
        <end position="523"/>
    </location>
</feature>
<keyword evidence="3 16" id="KW-0813">Transport</keyword>
<evidence type="ECO:0000256" key="16">
    <source>
        <dbReference type="RuleBase" id="RU362098"/>
    </source>
</evidence>
<keyword evidence="4" id="KW-1003">Cell membrane</keyword>
<dbReference type="Pfam" id="PF07670">
    <property type="entry name" value="Gate"/>
    <property type="match status" value="2"/>
</dbReference>
<dbReference type="InterPro" id="IPR030389">
    <property type="entry name" value="G_FEOB_dom"/>
</dbReference>
<feature type="transmembrane region" description="Helical" evidence="16">
    <location>
        <begin position="612"/>
        <end position="634"/>
    </location>
</feature>
<evidence type="ECO:0000256" key="3">
    <source>
        <dbReference type="ARBA" id="ARBA00022448"/>
    </source>
</evidence>
<dbReference type="InterPro" id="IPR011640">
    <property type="entry name" value="Fe2_transport_prot_B_C"/>
</dbReference>
<evidence type="ECO:0000256" key="9">
    <source>
        <dbReference type="ARBA" id="ARBA00023004"/>
    </source>
</evidence>
<evidence type="ECO:0000259" key="17">
    <source>
        <dbReference type="PROSITE" id="PS51711"/>
    </source>
</evidence>
<feature type="binding site" evidence="15">
    <location>
        <position position="30"/>
    </location>
    <ligand>
        <name>Mg(2+)</name>
        <dbReference type="ChEBI" id="CHEBI:18420"/>
        <label>2</label>
    </ligand>
</feature>
<sequence>MDRGDVVNTMSTLAVALTGNPNVGKSTIFNELTGARQKIGNWPGVTVDKKVGYTRHNDRAISIVDLPGTYSINARSPEEKIVIDYLLNNKLDLVVDVVDSSNLERNLFLTVQLLEQGIPVLIDLNMKDDAERRGIIVDCRKMEDAFGMPVVESIGRSSKSTKKLLDVFTSTVMDNYQPSDRVKAHIAKVQEIKASSKSEDQKNEEIIEARYALIDTVMSEAVTVKSVGADMSEKLDKFLANGILALPIFLAIMYAVFNITFEWIGQPIADALDSAINEDFLEFAKDSLTEAGVAEWMVSLVCDGVIAGVGAVLTFVPLIFVLFFCLSFLDGTGYMARIAFIMDPIMRRCGLTGKGVMPLMMGFGCGVPSIMGARALDSEKDRMVSIMVSPFLTCGAKLPIMALFAAMFFPDNAADIVFSMYIIGVVMAIVAAKLLGSTVFKDGGSTFLLELPPYRMPDMKTVLLETWDKGKGYLVKAGTIIFAASVLLWVMSNYNFDGPCEINESILATLGSWMSTLFVFHGFDTWEAGAALLSGIMAKETVVATIGVLYGAADVSTEAEDALETADTLMKTGMASSFTALSAFAFMIFSQLYTPCVTALGTIKKEAGSWKWMGFSAVYMFVIAWVVSLVVYQIGRLLGF</sequence>
<evidence type="ECO:0000256" key="8">
    <source>
        <dbReference type="ARBA" id="ARBA00022989"/>
    </source>
</evidence>
<comment type="similarity">
    <text evidence="16">Belongs to the TRAFAC class TrmE-Era-EngA-EngB-Septin-like GTPase superfamily. FeoB GTPase (TC 9.A.8) family.</text>
</comment>
<dbReference type="SUPFAM" id="SSF52540">
    <property type="entry name" value="P-loop containing nucleoside triphosphate hydrolases"/>
    <property type="match status" value="1"/>
</dbReference>
<feature type="transmembrane region" description="Helical" evidence="16">
    <location>
        <begin position="473"/>
        <end position="494"/>
    </location>
</feature>
<dbReference type="InterPro" id="IPR003373">
    <property type="entry name" value="Fe2_transport_prot-B"/>
</dbReference>
<feature type="binding site" evidence="14">
    <location>
        <begin position="125"/>
        <end position="128"/>
    </location>
    <ligand>
        <name>GTP</name>
        <dbReference type="ChEBI" id="CHEBI:37565"/>
        <label>1</label>
    </ligand>
</feature>
<keyword evidence="10" id="KW-0406">Ion transport</keyword>
<accession>A0A1H0UZJ6</accession>
<evidence type="ECO:0000256" key="10">
    <source>
        <dbReference type="ARBA" id="ARBA00023065"/>
    </source>
</evidence>
<protein>
    <recommendedName>
        <fullName evidence="13 16">Ferrous iron transport protein B</fullName>
    </recommendedName>
</protein>
<feature type="transmembrane region" description="Helical" evidence="16">
    <location>
        <begin position="305"/>
        <end position="329"/>
    </location>
</feature>
<keyword evidence="5 16" id="KW-0410">Iron transport</keyword>
<dbReference type="AlphaFoldDB" id="A0A1H0UZJ6"/>
<dbReference type="InterPro" id="IPR027417">
    <property type="entry name" value="P-loop_NTPase"/>
</dbReference>
<reference evidence="18 19" key="1">
    <citation type="submission" date="2016-10" db="EMBL/GenBank/DDBJ databases">
        <authorList>
            <person name="de Groot N.N."/>
        </authorList>
    </citation>
    <scope>NUCLEOTIDE SEQUENCE [LARGE SCALE GENOMIC DNA]</scope>
    <source>
        <strain evidence="18 19">S137</strain>
    </source>
</reference>
<evidence type="ECO:0000256" key="2">
    <source>
        <dbReference type="ARBA" id="ARBA00004651"/>
    </source>
</evidence>
<feature type="binding site" evidence="14">
    <location>
        <begin position="44"/>
        <end position="48"/>
    </location>
    <ligand>
        <name>GTP</name>
        <dbReference type="ChEBI" id="CHEBI:37565"/>
        <label>1</label>
    </ligand>
</feature>
<dbReference type="Proteomes" id="UP000182412">
    <property type="component" value="Unassembled WGS sequence"/>
</dbReference>
<evidence type="ECO:0000313" key="18">
    <source>
        <dbReference type="EMBL" id="SDP71607.1"/>
    </source>
</evidence>
<evidence type="ECO:0000256" key="11">
    <source>
        <dbReference type="ARBA" id="ARBA00023134"/>
    </source>
</evidence>
<feature type="domain" description="FeoB-type G" evidence="17">
    <location>
        <begin position="12"/>
        <end position="174"/>
    </location>
</feature>
<keyword evidence="11 14" id="KW-0342">GTP-binding</keyword>
<feature type="transmembrane region" description="Helical" evidence="16">
    <location>
        <begin position="578"/>
        <end position="600"/>
    </location>
</feature>
<keyword evidence="7 14" id="KW-0547">Nucleotide-binding</keyword>
<feature type="binding site" evidence="15">
    <location>
        <position position="34"/>
    </location>
    <ligand>
        <name>Mg(2+)</name>
        <dbReference type="ChEBI" id="CHEBI:18420"/>
        <label>2</label>
    </ligand>
</feature>
<dbReference type="CDD" id="cd01879">
    <property type="entry name" value="FeoB"/>
    <property type="match status" value="1"/>
</dbReference>
<evidence type="ECO:0000256" key="13">
    <source>
        <dbReference type="NCBIfam" id="TIGR00437"/>
    </source>
</evidence>
<evidence type="ECO:0000313" key="19">
    <source>
        <dbReference type="Proteomes" id="UP000182412"/>
    </source>
</evidence>
<comment type="function">
    <text evidence="1 16">Probable transporter of a GTP-driven Fe(2+) uptake system.</text>
</comment>
<dbReference type="Gene3D" id="3.40.50.300">
    <property type="entry name" value="P-loop containing nucleotide triphosphate hydrolases"/>
    <property type="match status" value="1"/>
</dbReference>
<evidence type="ECO:0000256" key="15">
    <source>
        <dbReference type="PIRSR" id="PIRSR603373-2"/>
    </source>
</evidence>
<feature type="binding site" evidence="14">
    <location>
        <begin position="65"/>
        <end position="68"/>
    </location>
    <ligand>
        <name>GTP</name>
        <dbReference type="ChEBI" id="CHEBI:37565"/>
        <label>1</label>
    </ligand>
</feature>
<gene>
    <name evidence="18" type="ORF">SAMN05216366_14112</name>
</gene>
<dbReference type="GO" id="GO:0005525">
    <property type="term" value="F:GTP binding"/>
    <property type="evidence" value="ECO:0007669"/>
    <property type="project" value="UniProtKB-KW"/>
</dbReference>
<evidence type="ECO:0000256" key="12">
    <source>
        <dbReference type="ARBA" id="ARBA00023136"/>
    </source>
</evidence>
<dbReference type="PANTHER" id="PTHR43185">
    <property type="entry name" value="FERROUS IRON TRANSPORT PROTEIN B"/>
    <property type="match status" value="1"/>
</dbReference>
<evidence type="ECO:0000256" key="4">
    <source>
        <dbReference type="ARBA" id="ARBA00022475"/>
    </source>
</evidence>
<keyword evidence="12 16" id="KW-0472">Membrane</keyword>
<evidence type="ECO:0000256" key="1">
    <source>
        <dbReference type="ARBA" id="ARBA00003926"/>
    </source>
</evidence>
<dbReference type="InterPro" id="IPR006073">
    <property type="entry name" value="GTP-bd"/>
</dbReference>
<feature type="transmembrane region" description="Helical" evidence="16">
    <location>
        <begin position="383"/>
        <end position="409"/>
    </location>
</feature>
<dbReference type="NCBIfam" id="TIGR00437">
    <property type="entry name" value="feoB"/>
    <property type="match status" value="1"/>
</dbReference>